<dbReference type="EMBL" id="CP138327">
    <property type="protein sequence ID" value="WXT99887.1"/>
    <property type="molecule type" value="Genomic_DNA"/>
</dbReference>
<keyword evidence="1" id="KW-0106">Calcium</keyword>
<dbReference type="Pfam" id="PF00353">
    <property type="entry name" value="HemolysinCabind"/>
    <property type="match status" value="1"/>
</dbReference>
<protein>
    <submittedName>
        <fullName evidence="2">Uncharacterized protein</fullName>
    </submittedName>
</protein>
<gene>
    <name evidence="2" type="ORF">Ctma_0593</name>
</gene>
<proteinExistence type="predicted"/>
<evidence type="ECO:0000313" key="2">
    <source>
        <dbReference type="EMBL" id="WXT99887.1"/>
    </source>
</evidence>
<dbReference type="Pfam" id="PF13753">
    <property type="entry name" value="SWM_repeat"/>
    <property type="match status" value="1"/>
</dbReference>
<organism evidence="2">
    <name type="scientific">Catillopecten margaritatus gill symbiont</name>
    <dbReference type="NCBI Taxonomy" id="3083288"/>
    <lineage>
        <taxon>Bacteria</taxon>
        <taxon>Pseudomonadati</taxon>
        <taxon>Pseudomonadota</taxon>
        <taxon>Gammaproteobacteria</taxon>
        <taxon>sulfur-oxidizing symbionts</taxon>
    </lineage>
</organism>
<dbReference type="GO" id="GO:0005509">
    <property type="term" value="F:calcium ion binding"/>
    <property type="evidence" value="ECO:0007669"/>
    <property type="project" value="InterPro"/>
</dbReference>
<dbReference type="InterPro" id="IPR028059">
    <property type="entry name" value="SWM_rpt"/>
</dbReference>
<sequence length="1727" mass="181819">MQIDAKFASARLEKSTILVEQGNQGAQIRQYIDVKPGAYYEVNVEDDKGNTIPAEELDIIAKKVGQSLEVVLNDTTLLFDDYFHICSIETACLVSLPAAEEELYFITDDILMILEDGAQVVYFYGEESFSTSEFSEIAIAGTNIASSSFSISPSVLGLGLLGGGGSGGGGGVIPAIIPKVISTTLGGVGSAGMFNIANTISNAVEVYKADGTLLGTGALKTNGAYNGILKTNGAYDITLNDTDYRGVAYIRLKHQGVTYKDEATDKTTSLDFDLYAVTIITSGSNDVRINAMTTIAAKVAGIVNAGTNKSTDLKNLNLKEDVVRNANKLIKDAFGLKGDILTTGVDTINSTGDENSIDAGATESKEAGYIAAAIAGYNEGTGSSAIQAAVIEVANDISKKGGLSATTADRLLKGAETVSDAIEAGDEESKMKVKLNSLKTDNVVTKITEIKLLEADDTGVSDKDLITKDNDGVTVKVTAKLDAYQKLWGSIDNGKSWIIVRFNNTATDDLLATDSFVTNLLEGSHLVKFAITPINDTSGVAVNSSTVVENKVGGIAAQQYTLDTTAATIESVNIDPLGTEVIVTLSEKINADSGNNLDDFSVKIGAGNTLNDVDIIGFSVDSTGKKITLTLKNPITATQNVVKVKYIKDTDVTKSIKDIAGNELEGRDYMTVAIEDVTGPQLHATTNPSIALTGGGDTLGDTIKLTLTFDDNVKGLVSGTDSTVIKIGDTGVQAVWSGVEGEAIRTLTFTIGDNNIGNVTIDKVALKDALMASIKDNSGNNFYTSSDISSIDGDTLPTGIDTVRPAISLSVPEALSTTSNIAFTIDDVVVPGATGKKISIWKKGTGGAADTEVASYDIVNDIDTTSSAAFSTTPIPEGKIRLENTTNATKVEINVADFTGGYEYYIKIDEGTFKDHKGNEFSAITDTTAIGFEALNLNTTINFVNQSGVNVIADNAINIADITNTNITGNIAVESGKSYEISKIEFISNDGGVTYAVSSVATTPLSVDASGNWKLDNDTSSWSKISNLTDNKHYQIQVTVKETSASLVVESVSHTTPLLVDVKAPDAVNLNSNSDTVSKTELANGIAFATDVATPTTTDIQKISMTLAGKKSGDKLILDSTYTVSADISAQLNKTVGTVSGVNYEFNLATNTLTISKYNNGVFAAAEVEKIIEAIKLQNTETTPGDTNRTATFAYTDTAGNVGVVATATLIVDTAAPTQTISNIAISSDTGTSSTDFITKTKTQNITATLNAELNAGEKLYYRVDTHANTPGIENWIEATDKVSGVNVNIQGANLAKDTDTDPDTKNKILFKVVDEAGNESTVEGKTYELHDSVILADVDVWKSDSHLNGRIDIFIIFSQPVNGLTAPSYNNLVKVDGAAVSADFYGTNGTVNRLLSYTIVAGDKGALTIDKDALKTLLNDNIVDLAGNRINVGTINIKNENTLPTNIDTVAPTLDTVTIQGFESNGTTEKTSALTTGDKIVVTVKASENINVKAPGTTYKIKIGAGSEIEIPLDNELVNGTELKFTYVVDYGDVTNESTYVAAVGLTIENYKHKDVAGNYLDNSTPPSLATGGTNIVVSAPDRSGGNTLYGTDNDDVITGYSYNDVIVASKGKDILTGGNGSDIFVFKSTDDTADVITDFQKNSYFDKLNLSDLLTYNSGDIISDFVNIEQAVGSNDLIVKVDANGTAGGANFVEIVTLQGGVDGHTSSSTATENLTALQNSLILV</sequence>
<name>A0AAU6PFU9_9GAMM</name>
<dbReference type="InterPro" id="IPR011049">
    <property type="entry name" value="Serralysin-like_metalloprot_C"/>
</dbReference>
<dbReference type="SUPFAM" id="SSF51120">
    <property type="entry name" value="beta-Roll"/>
    <property type="match status" value="1"/>
</dbReference>
<dbReference type="InterPro" id="IPR018511">
    <property type="entry name" value="Hemolysin-typ_Ca-bd_CS"/>
</dbReference>
<accession>A0AAU6PFU9</accession>
<evidence type="ECO:0000256" key="1">
    <source>
        <dbReference type="ARBA" id="ARBA00022837"/>
    </source>
</evidence>
<dbReference type="PROSITE" id="PS00330">
    <property type="entry name" value="HEMOLYSIN_CALCIUM"/>
    <property type="match status" value="1"/>
</dbReference>
<dbReference type="InterPro" id="IPR001343">
    <property type="entry name" value="Hemolysn_Ca-bd"/>
</dbReference>
<reference evidence="2" key="1">
    <citation type="submission" date="2023-10" db="EMBL/GenBank/DDBJ databases">
        <title>The first scallop-associated chemosynthetic bacterial symbiont.</title>
        <authorList>
            <person name="Lin Y.-T."/>
            <person name="Sun J."/>
            <person name="Ip J.C.-H."/>
            <person name="He X."/>
            <person name="Gao Z.-M."/>
            <person name="Perez M."/>
            <person name="Xu T."/>
            <person name="Qian P.-Y."/>
            <person name="Qiu J.-W."/>
        </authorList>
    </citation>
    <scope>NUCLEOTIDE SEQUENCE</scope>
    <source>
        <strain evidence="2">Gill1</strain>
    </source>
</reference>